<organism evidence="1 2">
    <name type="scientific">Lederbergia citrea</name>
    <dbReference type="NCBI Taxonomy" id="2833581"/>
    <lineage>
        <taxon>Bacteria</taxon>
        <taxon>Bacillati</taxon>
        <taxon>Bacillota</taxon>
        <taxon>Bacilli</taxon>
        <taxon>Bacillales</taxon>
        <taxon>Bacillaceae</taxon>
        <taxon>Lederbergia</taxon>
    </lineage>
</organism>
<dbReference type="Proteomes" id="UP000676456">
    <property type="component" value="Unassembled WGS sequence"/>
</dbReference>
<dbReference type="InterPro" id="IPR027417">
    <property type="entry name" value="P-loop_NTPase"/>
</dbReference>
<dbReference type="EMBL" id="JAGYPN010000002">
    <property type="protein sequence ID" value="MBS4223608.1"/>
    <property type="molecule type" value="Genomic_DNA"/>
</dbReference>
<dbReference type="RefSeq" id="WP_213098605.1">
    <property type="nucleotide sequence ID" value="NZ_JAGYPN010000002.1"/>
</dbReference>
<evidence type="ECO:0000313" key="2">
    <source>
        <dbReference type="Proteomes" id="UP000676456"/>
    </source>
</evidence>
<comment type="caution">
    <text evidence="1">The sequence shown here is derived from an EMBL/GenBank/DDBJ whole genome shotgun (WGS) entry which is preliminary data.</text>
</comment>
<sequence length="143" mass="16736">MRTIATLHLMIGLPCSGKTTLARELEKKYSALRLTPDEWHIPLYGHDLDEKEHEARHDLVECMLWDLAARVLVLGVDVILDFGCWARSERDDFRSRAAELGADFKFIFLTYLKRSFWSALQQEMLSFLKIRLEFQRKSLKSGY</sequence>
<proteinExistence type="predicted"/>
<evidence type="ECO:0000313" key="1">
    <source>
        <dbReference type="EMBL" id="MBS4223608.1"/>
    </source>
</evidence>
<gene>
    <name evidence="1" type="ORF">KHA91_12700</name>
</gene>
<keyword evidence="2" id="KW-1185">Reference proteome</keyword>
<dbReference type="Gene3D" id="3.40.50.300">
    <property type="entry name" value="P-loop containing nucleotide triphosphate hydrolases"/>
    <property type="match status" value="1"/>
</dbReference>
<accession>A0A942URH2</accession>
<dbReference type="SUPFAM" id="SSF52540">
    <property type="entry name" value="P-loop containing nucleoside triphosphate hydrolases"/>
    <property type="match status" value="1"/>
</dbReference>
<name>A0A942URH2_9BACI</name>
<dbReference type="AlphaFoldDB" id="A0A942URH2"/>
<reference evidence="1 2" key="1">
    <citation type="submission" date="2021-05" db="EMBL/GenBank/DDBJ databases">
        <title>Novel Bacillus species.</title>
        <authorList>
            <person name="Liu G."/>
        </authorList>
    </citation>
    <scope>NUCLEOTIDE SEQUENCE [LARGE SCALE GENOMIC DNA]</scope>
    <source>
        <strain evidence="1 2">FJAT-49682</strain>
    </source>
</reference>
<dbReference type="Pfam" id="PF13671">
    <property type="entry name" value="AAA_33"/>
    <property type="match status" value="1"/>
</dbReference>
<protein>
    <submittedName>
        <fullName evidence="1">AAA family ATPase</fullName>
    </submittedName>
</protein>